<dbReference type="EMBL" id="JAZHXI010000002">
    <property type="protein sequence ID" value="KAL2074686.1"/>
    <property type="molecule type" value="Genomic_DNA"/>
</dbReference>
<accession>A0ABR4CZX4</accession>
<dbReference type="Proteomes" id="UP001595075">
    <property type="component" value="Unassembled WGS sequence"/>
</dbReference>
<gene>
    <name evidence="2" type="ORF">VTL71DRAFT_8465</name>
</gene>
<protein>
    <submittedName>
        <fullName evidence="2">Uncharacterized protein</fullName>
    </submittedName>
</protein>
<feature type="region of interest" description="Disordered" evidence="1">
    <location>
        <begin position="1"/>
        <end position="21"/>
    </location>
</feature>
<comment type="caution">
    <text evidence="2">The sequence shown here is derived from an EMBL/GenBank/DDBJ whole genome shotgun (WGS) entry which is preliminary data.</text>
</comment>
<organism evidence="2 3">
    <name type="scientific">Oculimacula yallundae</name>
    <dbReference type="NCBI Taxonomy" id="86028"/>
    <lineage>
        <taxon>Eukaryota</taxon>
        <taxon>Fungi</taxon>
        <taxon>Dikarya</taxon>
        <taxon>Ascomycota</taxon>
        <taxon>Pezizomycotina</taxon>
        <taxon>Leotiomycetes</taxon>
        <taxon>Helotiales</taxon>
        <taxon>Ploettnerulaceae</taxon>
        <taxon>Oculimacula</taxon>
    </lineage>
</organism>
<reference evidence="2 3" key="1">
    <citation type="journal article" date="2024" name="Commun. Biol.">
        <title>Comparative genomic analysis of thermophilic fungi reveals convergent evolutionary adaptations and gene losses.</title>
        <authorList>
            <person name="Steindorff A.S."/>
            <person name="Aguilar-Pontes M.V."/>
            <person name="Robinson A.J."/>
            <person name="Andreopoulos B."/>
            <person name="LaButti K."/>
            <person name="Kuo A."/>
            <person name="Mondo S."/>
            <person name="Riley R."/>
            <person name="Otillar R."/>
            <person name="Haridas S."/>
            <person name="Lipzen A."/>
            <person name="Grimwood J."/>
            <person name="Schmutz J."/>
            <person name="Clum A."/>
            <person name="Reid I.D."/>
            <person name="Moisan M.C."/>
            <person name="Butler G."/>
            <person name="Nguyen T.T.M."/>
            <person name="Dewar K."/>
            <person name="Conant G."/>
            <person name="Drula E."/>
            <person name="Henrissat B."/>
            <person name="Hansel C."/>
            <person name="Singer S."/>
            <person name="Hutchinson M.I."/>
            <person name="de Vries R.P."/>
            <person name="Natvig D.O."/>
            <person name="Powell A.J."/>
            <person name="Tsang A."/>
            <person name="Grigoriev I.V."/>
        </authorList>
    </citation>
    <scope>NUCLEOTIDE SEQUENCE [LARGE SCALE GENOMIC DNA]</scope>
    <source>
        <strain evidence="2 3">CBS 494.80</strain>
    </source>
</reference>
<keyword evidence="3" id="KW-1185">Reference proteome</keyword>
<name>A0ABR4CZX4_9HELO</name>
<evidence type="ECO:0000313" key="3">
    <source>
        <dbReference type="Proteomes" id="UP001595075"/>
    </source>
</evidence>
<proteinExistence type="predicted"/>
<evidence type="ECO:0000256" key="1">
    <source>
        <dbReference type="SAM" id="MobiDB-lite"/>
    </source>
</evidence>
<sequence length="87" mass="9887">MPRRHGSYSRISKMPKESRSRAERVETLYIAFTFARSRRPDSRSNATDWMKTAMARGTLLAHINQSDPYKPPGKKVSVYSLTAGNGR</sequence>
<evidence type="ECO:0000313" key="2">
    <source>
        <dbReference type="EMBL" id="KAL2074686.1"/>
    </source>
</evidence>